<protein>
    <submittedName>
        <fullName evidence="1">Uncharacterized protein</fullName>
    </submittedName>
</protein>
<name>A0ACC1N5B6_9PEZI</name>
<sequence length="326" mass="36401">MQRTPSCQLPSRPSLTVNTYKFLPDASKADLPPKPLITPTSLSPTQSLFPSAAIAPSPNKTPRGKKRTYSHYTDKFAVPLQTTLTRSNHTGVTYDGNKYHGIGDAVAEHVTKVRRVIPDNNDSSNNSHHITNSTIHHGIKNTAQNNSNSKDNYLGGNMMHRRPPILAKPKTARTKSQLIHDMLLGGARTLSAGDQEYLANQIKHNLTTVSPLMIHLVATTVTNKAHNLSYIITQWAHRNDELELVEYMLEDRLYNFDMEKAFDEGLMDISELSALIDFQTLLGCIRKDIEENARRRKAVEHTTAKASVCEDHYESDTGSVDMDLSE</sequence>
<organism evidence="1 2">
    <name type="scientific">Xylaria curta</name>
    <dbReference type="NCBI Taxonomy" id="42375"/>
    <lineage>
        <taxon>Eukaryota</taxon>
        <taxon>Fungi</taxon>
        <taxon>Dikarya</taxon>
        <taxon>Ascomycota</taxon>
        <taxon>Pezizomycotina</taxon>
        <taxon>Sordariomycetes</taxon>
        <taxon>Xylariomycetidae</taxon>
        <taxon>Xylariales</taxon>
        <taxon>Xylariaceae</taxon>
        <taxon>Xylaria</taxon>
    </lineage>
</organism>
<dbReference type="EMBL" id="JAPDGR010002773">
    <property type="protein sequence ID" value="KAJ2974275.1"/>
    <property type="molecule type" value="Genomic_DNA"/>
</dbReference>
<evidence type="ECO:0000313" key="1">
    <source>
        <dbReference type="EMBL" id="KAJ2974275.1"/>
    </source>
</evidence>
<accession>A0ACC1N5B6</accession>
<evidence type="ECO:0000313" key="2">
    <source>
        <dbReference type="Proteomes" id="UP001143856"/>
    </source>
</evidence>
<reference evidence="1" key="1">
    <citation type="submission" date="2022-10" db="EMBL/GenBank/DDBJ databases">
        <title>Genome Sequence of Xylaria curta.</title>
        <authorList>
            <person name="Buettner E."/>
        </authorList>
    </citation>
    <scope>NUCLEOTIDE SEQUENCE</scope>
    <source>
        <strain evidence="1">Babe10</strain>
    </source>
</reference>
<proteinExistence type="predicted"/>
<keyword evidence="2" id="KW-1185">Reference proteome</keyword>
<comment type="caution">
    <text evidence="1">The sequence shown here is derived from an EMBL/GenBank/DDBJ whole genome shotgun (WGS) entry which is preliminary data.</text>
</comment>
<gene>
    <name evidence="1" type="ORF">NUW58_g8710</name>
</gene>
<dbReference type="Proteomes" id="UP001143856">
    <property type="component" value="Unassembled WGS sequence"/>
</dbReference>